<keyword evidence="6" id="KW-0288">FMN</keyword>
<comment type="caution">
    <text evidence="16">The sequence shown here is derived from an EMBL/GenBank/DDBJ whole genome shotgun (WGS) entry which is preliminary data.</text>
</comment>
<dbReference type="InterPro" id="IPR050711">
    <property type="entry name" value="ET-N_metabolism_enzyme"/>
</dbReference>
<protein>
    <recommendedName>
        <fullName evidence="15">Glutamine amidotransferase type-2 domain-containing protein</fullName>
    </recommendedName>
</protein>
<evidence type="ECO:0000259" key="15">
    <source>
        <dbReference type="PROSITE" id="PS51278"/>
    </source>
</evidence>
<evidence type="ECO:0000256" key="5">
    <source>
        <dbReference type="ARBA" id="ARBA00022630"/>
    </source>
</evidence>
<name>A0A7C5IY11_9GAMM</name>
<evidence type="ECO:0000256" key="7">
    <source>
        <dbReference type="ARBA" id="ARBA00022723"/>
    </source>
</evidence>
<evidence type="ECO:0000256" key="9">
    <source>
        <dbReference type="ARBA" id="ARBA00023002"/>
    </source>
</evidence>
<dbReference type="GO" id="GO:0051538">
    <property type="term" value="F:3 iron, 4 sulfur cluster binding"/>
    <property type="evidence" value="ECO:0007669"/>
    <property type="project" value="UniProtKB-KW"/>
</dbReference>
<evidence type="ECO:0000256" key="3">
    <source>
        <dbReference type="ARBA" id="ARBA00009716"/>
    </source>
</evidence>
<comment type="cofactor">
    <cofactor evidence="2">
        <name>[3Fe-4S] cluster</name>
        <dbReference type="ChEBI" id="CHEBI:21137"/>
    </cofactor>
</comment>
<dbReference type="Proteomes" id="UP000886100">
    <property type="component" value="Unassembled WGS sequence"/>
</dbReference>
<comment type="cofactor">
    <cofactor evidence="1">
        <name>FMN</name>
        <dbReference type="ChEBI" id="CHEBI:58210"/>
    </cofactor>
</comment>
<dbReference type="SUPFAM" id="SSF56235">
    <property type="entry name" value="N-terminal nucleophile aminohydrolases (Ntn hydrolases)"/>
    <property type="match status" value="1"/>
</dbReference>
<comment type="similarity">
    <text evidence="3">Belongs to the glutamate synthase family.</text>
</comment>
<evidence type="ECO:0000256" key="12">
    <source>
        <dbReference type="ARBA" id="ARBA00023164"/>
    </source>
</evidence>
<evidence type="ECO:0000256" key="11">
    <source>
        <dbReference type="ARBA" id="ARBA00023014"/>
    </source>
</evidence>
<evidence type="ECO:0000256" key="10">
    <source>
        <dbReference type="ARBA" id="ARBA00023004"/>
    </source>
</evidence>
<evidence type="ECO:0000256" key="1">
    <source>
        <dbReference type="ARBA" id="ARBA00001917"/>
    </source>
</evidence>
<feature type="domain" description="Glutamine amidotransferase type-2" evidence="15">
    <location>
        <begin position="22"/>
        <end position="73"/>
    </location>
</feature>
<keyword evidence="5" id="KW-0285">Flavoprotein</keyword>
<evidence type="ECO:0000256" key="6">
    <source>
        <dbReference type="ARBA" id="ARBA00022643"/>
    </source>
</evidence>
<evidence type="ECO:0000256" key="2">
    <source>
        <dbReference type="ARBA" id="ARBA00001927"/>
    </source>
</evidence>
<sequence>MSYGALPPKQGLYDPANEHDACGVGFVADIKGRKSHEIIEQGLTILERLTHRGAVGADPKAGDGAGILLQMPD</sequence>
<dbReference type="PANTHER" id="PTHR11938:SF133">
    <property type="entry name" value="GLUTAMATE SYNTHASE (NADH)"/>
    <property type="match status" value="1"/>
</dbReference>
<dbReference type="PROSITE" id="PS51278">
    <property type="entry name" value="GATASE_TYPE_2"/>
    <property type="match status" value="1"/>
</dbReference>
<dbReference type="GO" id="GO:0006537">
    <property type="term" value="P:glutamate biosynthetic process"/>
    <property type="evidence" value="ECO:0007669"/>
    <property type="project" value="UniProtKB-KW"/>
</dbReference>
<keyword evidence="11" id="KW-0411">Iron-sulfur</keyword>
<evidence type="ECO:0000256" key="4">
    <source>
        <dbReference type="ARBA" id="ARBA00022605"/>
    </source>
</evidence>
<keyword evidence="10" id="KW-0408">Iron</keyword>
<keyword evidence="7" id="KW-0479">Metal-binding</keyword>
<proteinExistence type="inferred from homology"/>
<feature type="non-terminal residue" evidence="16">
    <location>
        <position position="73"/>
    </location>
</feature>
<dbReference type="InterPro" id="IPR029055">
    <property type="entry name" value="Ntn_hydrolases_N"/>
</dbReference>
<dbReference type="PANTHER" id="PTHR11938">
    <property type="entry name" value="FAD NADPH DEHYDROGENASE/OXIDOREDUCTASE"/>
    <property type="match status" value="1"/>
</dbReference>
<dbReference type="GO" id="GO:0015930">
    <property type="term" value="F:glutamate synthase activity"/>
    <property type="evidence" value="ECO:0007669"/>
    <property type="project" value="TreeGrafter"/>
</dbReference>
<dbReference type="GO" id="GO:0046872">
    <property type="term" value="F:metal ion binding"/>
    <property type="evidence" value="ECO:0007669"/>
    <property type="project" value="UniProtKB-KW"/>
</dbReference>
<keyword evidence="8" id="KW-0315">Glutamine amidotransferase</keyword>
<accession>A0A7C5IY11</accession>
<reference evidence="16" key="1">
    <citation type="journal article" date="2020" name="mSystems">
        <title>Genome- and Community-Level Interaction Insights into Carbon Utilization and Element Cycling Functions of Hydrothermarchaeota in Hydrothermal Sediment.</title>
        <authorList>
            <person name="Zhou Z."/>
            <person name="Liu Y."/>
            <person name="Xu W."/>
            <person name="Pan J."/>
            <person name="Luo Z.H."/>
            <person name="Li M."/>
        </authorList>
    </citation>
    <scope>NUCLEOTIDE SEQUENCE [LARGE SCALE GENOMIC DNA]</scope>
    <source>
        <strain evidence="16">HyVt-535</strain>
    </source>
</reference>
<dbReference type="Pfam" id="PF00310">
    <property type="entry name" value="GATase_2"/>
    <property type="match status" value="1"/>
</dbReference>
<dbReference type="EMBL" id="DROM01000112">
    <property type="protein sequence ID" value="HHH12932.1"/>
    <property type="molecule type" value="Genomic_DNA"/>
</dbReference>
<dbReference type="GO" id="GO:0019676">
    <property type="term" value="P:ammonia assimilation cycle"/>
    <property type="evidence" value="ECO:0007669"/>
    <property type="project" value="TreeGrafter"/>
</dbReference>
<gene>
    <name evidence="16" type="ORF">ENJ98_01730</name>
</gene>
<keyword evidence="4" id="KW-0028">Amino-acid biosynthesis</keyword>
<evidence type="ECO:0000256" key="8">
    <source>
        <dbReference type="ARBA" id="ARBA00022962"/>
    </source>
</evidence>
<comment type="pathway">
    <text evidence="14">Amino-acid biosynthesis.</text>
</comment>
<dbReference type="Gene3D" id="3.60.20.10">
    <property type="entry name" value="Glutamine Phosphoribosylpyrophosphate, subunit 1, domain 1"/>
    <property type="match status" value="1"/>
</dbReference>
<keyword evidence="9" id="KW-0560">Oxidoreductase</keyword>
<evidence type="ECO:0000256" key="13">
    <source>
        <dbReference type="ARBA" id="ARBA00023291"/>
    </source>
</evidence>
<evidence type="ECO:0000313" key="16">
    <source>
        <dbReference type="EMBL" id="HHH12932.1"/>
    </source>
</evidence>
<evidence type="ECO:0000256" key="14">
    <source>
        <dbReference type="ARBA" id="ARBA00029440"/>
    </source>
</evidence>
<dbReference type="InterPro" id="IPR017932">
    <property type="entry name" value="GATase_2_dom"/>
</dbReference>
<keyword evidence="12" id="KW-0314">Glutamate biosynthesis</keyword>
<dbReference type="AlphaFoldDB" id="A0A7C5IY11"/>
<keyword evidence="13" id="KW-0003">3Fe-4S</keyword>
<organism evidence="16">
    <name type="scientific">Thiolapillus brandeum</name>
    <dbReference type="NCBI Taxonomy" id="1076588"/>
    <lineage>
        <taxon>Bacteria</taxon>
        <taxon>Pseudomonadati</taxon>
        <taxon>Pseudomonadota</taxon>
        <taxon>Gammaproteobacteria</taxon>
        <taxon>Chromatiales</taxon>
        <taxon>Sedimenticolaceae</taxon>
        <taxon>Thiolapillus</taxon>
    </lineage>
</organism>